<feature type="compositionally biased region" description="Low complexity" evidence="1">
    <location>
        <begin position="236"/>
        <end position="285"/>
    </location>
</feature>
<reference evidence="3" key="1">
    <citation type="journal article" date="2021" name="J Fungi (Basel)">
        <title>Genomic and Metabolomic Analyses of the Marine Fungus Emericellopsis cladophorae: Insights into Saltwater Adaptability Mechanisms and Its Biosynthetic Potential.</title>
        <authorList>
            <person name="Goncalves M.F.M."/>
            <person name="Hilario S."/>
            <person name="Van de Peer Y."/>
            <person name="Esteves A.C."/>
            <person name="Alves A."/>
        </authorList>
    </citation>
    <scope>NUCLEOTIDE SEQUENCE</scope>
    <source>
        <strain evidence="3">MUM 19.33</strain>
    </source>
</reference>
<dbReference type="AlphaFoldDB" id="A0A9P9Y5T5"/>
<dbReference type="Pfam" id="PF05022">
    <property type="entry name" value="SRP40_C"/>
    <property type="match status" value="1"/>
</dbReference>
<dbReference type="EMBL" id="JAGIXG020000007">
    <property type="protein sequence ID" value="KAI6783608.1"/>
    <property type="molecule type" value="Genomic_DNA"/>
</dbReference>
<organism evidence="3 4">
    <name type="scientific">Emericellopsis cladophorae</name>
    <dbReference type="NCBI Taxonomy" id="2686198"/>
    <lineage>
        <taxon>Eukaryota</taxon>
        <taxon>Fungi</taxon>
        <taxon>Dikarya</taxon>
        <taxon>Ascomycota</taxon>
        <taxon>Pezizomycotina</taxon>
        <taxon>Sordariomycetes</taxon>
        <taxon>Hypocreomycetidae</taxon>
        <taxon>Hypocreales</taxon>
        <taxon>Bionectriaceae</taxon>
        <taxon>Emericellopsis</taxon>
    </lineage>
</organism>
<proteinExistence type="predicted"/>
<evidence type="ECO:0000313" key="4">
    <source>
        <dbReference type="Proteomes" id="UP001055219"/>
    </source>
</evidence>
<keyword evidence="4" id="KW-1185">Reference proteome</keyword>
<evidence type="ECO:0000256" key="1">
    <source>
        <dbReference type="SAM" id="MobiDB-lite"/>
    </source>
</evidence>
<feature type="compositionally biased region" description="Basic residues" evidence="1">
    <location>
        <begin position="287"/>
        <end position="299"/>
    </location>
</feature>
<comment type="caution">
    <text evidence="3">The sequence shown here is derived from an EMBL/GenBank/DDBJ whole genome shotgun (WGS) entry which is preliminary data.</text>
</comment>
<feature type="compositionally biased region" description="Basic and acidic residues" evidence="1">
    <location>
        <begin position="216"/>
        <end position="226"/>
    </location>
</feature>
<sequence>MSSGPPSWLFANNPSNPPANPSTTAQSQPGANEFDTMAKKTDSKKPKKAAVSPSAPSAELIVLVEGFLSQYASSAATAFTKQVEKNGWARATPTGAASLEDVVKSWQDSNAGAKAADVDMKDASSDSSSSSSSSSDSDADSESEDAQQKKKKTKRAPVKKTLKRKASSSPSESSDSESEQEAKPKLKKQKKKQESSSSSSSSDSSSSSSSSDSSEEEKPVKAKEAAKVALPESDSDSSSASSSASSSSSSSSDSSSSSESSSDSSSDSSDSDSSSESSSSDSDSSSGKKKKKTTKKQPKVQKTVTKTVKKVDEPATDKISTASSVTVDTASASEDPPLPPDPVELKKKKQNERFSRIPKNIKVDEKFADNSWAHVDYSKRAHEDLIVTKGKGFTKEKNKKKKGSFKGGLIDISHKGAVYFDD</sequence>
<evidence type="ECO:0000259" key="2">
    <source>
        <dbReference type="Pfam" id="PF05022"/>
    </source>
</evidence>
<dbReference type="InterPro" id="IPR007718">
    <property type="entry name" value="Srp40_C"/>
</dbReference>
<name>A0A9P9Y5T5_9HYPO</name>
<dbReference type="RefSeq" id="XP_051364464.1">
    <property type="nucleotide sequence ID" value="XM_051504078.1"/>
</dbReference>
<dbReference type="GO" id="GO:0005730">
    <property type="term" value="C:nucleolus"/>
    <property type="evidence" value="ECO:0007669"/>
    <property type="project" value="InterPro"/>
</dbReference>
<feature type="compositionally biased region" description="Basic residues" evidence="1">
    <location>
        <begin position="149"/>
        <end position="166"/>
    </location>
</feature>
<feature type="region of interest" description="Disordered" evidence="1">
    <location>
        <begin position="1"/>
        <end position="32"/>
    </location>
</feature>
<dbReference type="Proteomes" id="UP001055219">
    <property type="component" value="Unassembled WGS sequence"/>
</dbReference>
<gene>
    <name evidence="3" type="ORF">J7T54_005637</name>
</gene>
<dbReference type="PANTHER" id="PTHR23216:SF1">
    <property type="entry name" value="NUCLEOLAR AND COILED-BODY PHOSPHOPROTEIN 1"/>
    <property type="match status" value="1"/>
</dbReference>
<accession>A0A9P9Y5T5</accession>
<dbReference type="OrthoDB" id="5599646at2759"/>
<feature type="domain" description="Srp40 C-terminal" evidence="2">
    <location>
        <begin position="353"/>
        <end position="418"/>
    </location>
</feature>
<feature type="region of interest" description="Disordered" evidence="1">
    <location>
        <begin position="110"/>
        <end position="352"/>
    </location>
</feature>
<dbReference type="PANTHER" id="PTHR23216">
    <property type="entry name" value="NUCLEOLAR AND COILED-BODY PHOSPHOPROTEIN 1"/>
    <property type="match status" value="1"/>
</dbReference>
<feature type="compositionally biased region" description="Low complexity" evidence="1">
    <location>
        <begin position="195"/>
        <end position="212"/>
    </location>
</feature>
<dbReference type="GeneID" id="75832120"/>
<reference evidence="3" key="2">
    <citation type="submission" date="2022-07" db="EMBL/GenBank/DDBJ databases">
        <authorList>
            <person name="Goncalves M.F.M."/>
            <person name="Hilario S."/>
            <person name="Van De Peer Y."/>
            <person name="Esteves A.C."/>
            <person name="Alves A."/>
        </authorList>
    </citation>
    <scope>NUCLEOTIDE SEQUENCE</scope>
    <source>
        <strain evidence="3">MUM 19.33</strain>
    </source>
</reference>
<feature type="compositionally biased region" description="Low complexity" evidence="1">
    <location>
        <begin position="125"/>
        <end position="136"/>
    </location>
</feature>
<evidence type="ECO:0000313" key="3">
    <source>
        <dbReference type="EMBL" id="KAI6783608.1"/>
    </source>
</evidence>
<dbReference type="InterPro" id="IPR039191">
    <property type="entry name" value="Nopp140-like"/>
</dbReference>
<dbReference type="GO" id="GO:0005654">
    <property type="term" value="C:nucleoplasm"/>
    <property type="evidence" value="ECO:0007669"/>
    <property type="project" value="TreeGrafter"/>
</dbReference>
<protein>
    <submittedName>
        <fullName evidence="3">SRP40</fullName>
    </submittedName>
</protein>
<feature type="compositionally biased region" description="Low complexity" evidence="1">
    <location>
        <begin position="320"/>
        <end position="335"/>
    </location>
</feature>
<feature type="region of interest" description="Disordered" evidence="1">
    <location>
        <begin position="37"/>
        <end position="56"/>
    </location>
</feature>